<sequence length="389" mass="42800">MGDTDTSSFSTSSTPSSEAGSERSAGKENLLCPSWFLEGVNSAKQYTKQLMNAGILRRHQDYPQPSNNFSLFGHDDDDDDGVEPRGLAKKQTGHLSTPSSEQTTDVEQQEDDSGHAGREQTKSGGDQVDDLSLHLVDRDAEASMESHSTLDNEYLQREIALLNDRCQAVTEANIKLKSYLGNLRASTRTWIKTSAALGQELQTAKQEWNLARDRARTSGIPGLAELIVEPDIEEFDDDDPEFEGVVEQMHRTRSPMLRWRGLAEPGSTIDQPASKPSSPSRHAFLEDVESLPPFLSTGVPSEYEFELRAQDDPEIMTPAVPAAVGPKTDVSRGLAVPGTIPAAEEQDLTVNAMWATEGSRVVLRTQRLWETLLTETPEGRRDIIANQPP</sequence>
<dbReference type="AlphaFoldDB" id="A0A6A6ZW82"/>
<proteinExistence type="predicted"/>
<evidence type="ECO:0000313" key="3">
    <source>
        <dbReference type="Proteomes" id="UP000799424"/>
    </source>
</evidence>
<dbReference type="Proteomes" id="UP000799424">
    <property type="component" value="Unassembled WGS sequence"/>
</dbReference>
<evidence type="ECO:0000313" key="2">
    <source>
        <dbReference type="EMBL" id="KAF2825282.1"/>
    </source>
</evidence>
<protein>
    <submittedName>
        <fullName evidence="2">Uncharacterized protein</fullName>
    </submittedName>
</protein>
<feature type="region of interest" description="Disordered" evidence="1">
    <location>
        <begin position="57"/>
        <end position="131"/>
    </location>
</feature>
<dbReference type="EMBL" id="MU006228">
    <property type="protein sequence ID" value="KAF2825282.1"/>
    <property type="molecule type" value="Genomic_DNA"/>
</dbReference>
<feature type="region of interest" description="Disordered" evidence="1">
    <location>
        <begin position="1"/>
        <end position="27"/>
    </location>
</feature>
<name>A0A6A6ZW82_9PLEO</name>
<organism evidence="2 3">
    <name type="scientific">Ophiobolus disseminans</name>
    <dbReference type="NCBI Taxonomy" id="1469910"/>
    <lineage>
        <taxon>Eukaryota</taxon>
        <taxon>Fungi</taxon>
        <taxon>Dikarya</taxon>
        <taxon>Ascomycota</taxon>
        <taxon>Pezizomycotina</taxon>
        <taxon>Dothideomycetes</taxon>
        <taxon>Pleosporomycetidae</taxon>
        <taxon>Pleosporales</taxon>
        <taxon>Pleosporineae</taxon>
        <taxon>Phaeosphaeriaceae</taxon>
        <taxon>Ophiobolus</taxon>
    </lineage>
</organism>
<reference evidence="2" key="1">
    <citation type="journal article" date="2020" name="Stud. Mycol.">
        <title>101 Dothideomycetes genomes: a test case for predicting lifestyles and emergence of pathogens.</title>
        <authorList>
            <person name="Haridas S."/>
            <person name="Albert R."/>
            <person name="Binder M."/>
            <person name="Bloem J."/>
            <person name="Labutti K."/>
            <person name="Salamov A."/>
            <person name="Andreopoulos B."/>
            <person name="Baker S."/>
            <person name="Barry K."/>
            <person name="Bills G."/>
            <person name="Bluhm B."/>
            <person name="Cannon C."/>
            <person name="Castanera R."/>
            <person name="Culley D."/>
            <person name="Daum C."/>
            <person name="Ezra D."/>
            <person name="Gonzalez J."/>
            <person name="Henrissat B."/>
            <person name="Kuo A."/>
            <person name="Liang C."/>
            <person name="Lipzen A."/>
            <person name="Lutzoni F."/>
            <person name="Magnuson J."/>
            <person name="Mondo S."/>
            <person name="Nolan M."/>
            <person name="Ohm R."/>
            <person name="Pangilinan J."/>
            <person name="Park H.-J."/>
            <person name="Ramirez L."/>
            <person name="Alfaro M."/>
            <person name="Sun H."/>
            <person name="Tritt A."/>
            <person name="Yoshinaga Y."/>
            <person name="Zwiers L.-H."/>
            <person name="Turgeon B."/>
            <person name="Goodwin S."/>
            <person name="Spatafora J."/>
            <person name="Crous P."/>
            <person name="Grigoriev I."/>
        </authorList>
    </citation>
    <scope>NUCLEOTIDE SEQUENCE</scope>
    <source>
        <strain evidence="2">CBS 113818</strain>
    </source>
</reference>
<accession>A0A6A6ZW82</accession>
<gene>
    <name evidence="2" type="ORF">CC86DRAFT_383194</name>
</gene>
<feature type="compositionally biased region" description="Polar residues" evidence="1">
    <location>
        <begin position="93"/>
        <end position="106"/>
    </location>
</feature>
<feature type="compositionally biased region" description="Basic and acidic residues" evidence="1">
    <location>
        <begin position="112"/>
        <end position="121"/>
    </location>
</feature>
<evidence type="ECO:0000256" key="1">
    <source>
        <dbReference type="SAM" id="MobiDB-lite"/>
    </source>
</evidence>
<feature type="compositionally biased region" description="Low complexity" evidence="1">
    <location>
        <begin position="1"/>
        <end position="19"/>
    </location>
</feature>
<keyword evidence="3" id="KW-1185">Reference proteome</keyword>